<dbReference type="GO" id="GO:0005811">
    <property type="term" value="C:lipid droplet"/>
    <property type="evidence" value="ECO:0007669"/>
    <property type="project" value="UniProtKB-SubCell"/>
</dbReference>
<keyword evidence="6" id="KW-0162">Chylomicron</keyword>
<keyword evidence="13" id="KW-0443">Lipid metabolism</keyword>
<keyword evidence="11" id="KW-0427">LDL</keyword>
<evidence type="ECO:0000256" key="16">
    <source>
        <dbReference type="ARBA" id="ARBA00023313"/>
    </source>
</evidence>
<sequence length="69" mass="8008">KNLVNQLKSLKYNEVVNYANLCVAEITTYVNKRIKAFEIPKKLEATQEFVNEVFSAVQVLVEHIREIKV</sequence>
<keyword evidence="4" id="KW-0813">Transport</keyword>
<evidence type="ECO:0000256" key="5">
    <source>
        <dbReference type="ARBA" id="ARBA00022490"/>
    </source>
</evidence>
<keyword evidence="15" id="KW-0753">Steroid metabolism</keyword>
<evidence type="ECO:0000313" key="17">
    <source>
        <dbReference type="EMBL" id="SBS43159.1"/>
    </source>
</evidence>
<dbReference type="GO" id="GO:0005737">
    <property type="term" value="C:cytoplasm"/>
    <property type="evidence" value="ECO:0007669"/>
    <property type="project" value="UniProtKB-SubCell"/>
</dbReference>
<feature type="non-terminal residue" evidence="17">
    <location>
        <position position="1"/>
    </location>
</feature>
<dbReference type="GO" id="GO:0042627">
    <property type="term" value="C:chylomicron"/>
    <property type="evidence" value="ECO:0007669"/>
    <property type="project" value="UniProtKB-KW"/>
</dbReference>
<evidence type="ECO:0000256" key="9">
    <source>
        <dbReference type="ARBA" id="ARBA00022674"/>
    </source>
</evidence>
<evidence type="ECO:0000256" key="3">
    <source>
        <dbReference type="ARBA" id="ARBA00004613"/>
    </source>
</evidence>
<keyword evidence="16" id="KW-0850">VLDL</keyword>
<reference evidence="17" key="2">
    <citation type="submission" date="2016-06" db="EMBL/GenBank/DDBJ databases">
        <title>The genome of a short-lived fish provides insights into sex chromosome evolution and the genetic control of aging.</title>
        <authorList>
            <person name="Reichwald K."/>
            <person name="Felder M."/>
            <person name="Petzold A."/>
            <person name="Koch P."/>
            <person name="Groth M."/>
            <person name="Platzer M."/>
        </authorList>
    </citation>
    <scope>NUCLEOTIDE SEQUENCE</scope>
    <source>
        <tissue evidence="17">Brain</tissue>
    </source>
</reference>
<keyword evidence="14" id="KW-1207">Sterol metabolism</keyword>
<evidence type="ECO:0000256" key="14">
    <source>
        <dbReference type="ARBA" id="ARBA00023166"/>
    </source>
</evidence>
<comment type="subcellular location">
    <subcellularLocation>
        <location evidence="1">Cytoplasm</location>
    </subcellularLocation>
    <subcellularLocation>
        <location evidence="2">Lipid droplet</location>
    </subcellularLocation>
    <subcellularLocation>
        <location evidence="3">Secreted</location>
    </subcellularLocation>
</comment>
<reference evidence="17" key="1">
    <citation type="submission" date="2016-05" db="EMBL/GenBank/DDBJ databases">
        <authorList>
            <person name="Lavstsen T."/>
            <person name="Jespersen J.S."/>
        </authorList>
    </citation>
    <scope>NUCLEOTIDE SEQUENCE</scope>
    <source>
        <tissue evidence="17">Brain</tissue>
    </source>
</reference>
<keyword evidence="5" id="KW-0963">Cytoplasm</keyword>
<organism evidence="17">
    <name type="scientific">Nothobranchius furzeri</name>
    <name type="common">Turquoise killifish</name>
    <dbReference type="NCBI Taxonomy" id="105023"/>
    <lineage>
        <taxon>Eukaryota</taxon>
        <taxon>Metazoa</taxon>
        <taxon>Chordata</taxon>
        <taxon>Craniata</taxon>
        <taxon>Vertebrata</taxon>
        <taxon>Euteleostomi</taxon>
        <taxon>Actinopterygii</taxon>
        <taxon>Neopterygii</taxon>
        <taxon>Teleostei</taxon>
        <taxon>Neoteleostei</taxon>
        <taxon>Acanthomorphata</taxon>
        <taxon>Ovalentaria</taxon>
        <taxon>Atherinomorphae</taxon>
        <taxon>Cyprinodontiformes</taxon>
        <taxon>Nothobranchiidae</taxon>
        <taxon>Nothobranchius</taxon>
    </lineage>
</organism>
<dbReference type="EMBL" id="HAEJ01002702">
    <property type="protein sequence ID" value="SBS43159.1"/>
    <property type="molecule type" value="Transcribed_RNA"/>
</dbReference>
<dbReference type="GO" id="GO:0008201">
    <property type="term" value="F:heparin binding"/>
    <property type="evidence" value="ECO:0007669"/>
    <property type="project" value="UniProtKB-KW"/>
</dbReference>
<dbReference type="GO" id="GO:0034362">
    <property type="term" value="C:low-density lipoprotein particle"/>
    <property type="evidence" value="ECO:0007669"/>
    <property type="project" value="UniProtKB-KW"/>
</dbReference>
<dbReference type="GO" id="GO:0006869">
    <property type="term" value="P:lipid transport"/>
    <property type="evidence" value="ECO:0007669"/>
    <property type="project" value="UniProtKB-KW"/>
</dbReference>
<evidence type="ECO:0000256" key="8">
    <source>
        <dbReference type="ARBA" id="ARBA00022548"/>
    </source>
</evidence>
<evidence type="ECO:0000256" key="2">
    <source>
        <dbReference type="ARBA" id="ARBA00004502"/>
    </source>
</evidence>
<evidence type="ECO:0000256" key="1">
    <source>
        <dbReference type="ARBA" id="ARBA00004496"/>
    </source>
</evidence>
<keyword evidence="10" id="KW-0551">Lipid droplet</keyword>
<keyword evidence="7" id="KW-0964">Secreted</keyword>
<keyword evidence="17" id="KW-0449">Lipoprotein</keyword>
<keyword evidence="12" id="KW-0445">Lipid transport</keyword>
<keyword evidence="8" id="KW-0153">Cholesterol metabolism</keyword>
<keyword evidence="9" id="KW-0358">Heparin-binding</keyword>
<evidence type="ECO:0000256" key="10">
    <source>
        <dbReference type="ARBA" id="ARBA00022677"/>
    </source>
</evidence>
<dbReference type="InterPro" id="IPR052418">
    <property type="entry name" value="Apolipoprotein_B"/>
</dbReference>
<protein>
    <submittedName>
        <fullName evidence="17">Apolipoprotein B (Including Ag(X) antigen)</fullName>
    </submittedName>
</protein>
<proteinExistence type="predicted"/>
<accession>A0A1A8U4C5</accession>
<evidence type="ECO:0000256" key="7">
    <source>
        <dbReference type="ARBA" id="ARBA00022525"/>
    </source>
</evidence>
<gene>
    <name evidence="17" type="primary">APOB</name>
</gene>
<evidence type="ECO:0000256" key="13">
    <source>
        <dbReference type="ARBA" id="ARBA00023098"/>
    </source>
</evidence>
<evidence type="ECO:0000256" key="12">
    <source>
        <dbReference type="ARBA" id="ARBA00023055"/>
    </source>
</evidence>
<evidence type="ECO:0000256" key="15">
    <source>
        <dbReference type="ARBA" id="ARBA00023221"/>
    </source>
</evidence>
<dbReference type="PANTHER" id="PTHR13769">
    <property type="entry name" value="APOLIPOPROTEIN B"/>
    <property type="match status" value="1"/>
</dbReference>
<dbReference type="PANTHER" id="PTHR13769:SF1">
    <property type="entry name" value="APOLIPOPROTEIN B-100"/>
    <property type="match status" value="1"/>
</dbReference>
<evidence type="ECO:0000256" key="4">
    <source>
        <dbReference type="ARBA" id="ARBA00022448"/>
    </source>
</evidence>
<dbReference type="GO" id="GO:0034361">
    <property type="term" value="C:very-low-density lipoprotein particle"/>
    <property type="evidence" value="ECO:0007669"/>
    <property type="project" value="UniProtKB-KW"/>
</dbReference>
<feature type="non-terminal residue" evidence="17">
    <location>
        <position position="69"/>
    </location>
</feature>
<name>A0A1A8U4C5_NOTFU</name>
<dbReference type="GO" id="GO:0008203">
    <property type="term" value="P:cholesterol metabolic process"/>
    <property type="evidence" value="ECO:0007669"/>
    <property type="project" value="UniProtKB-KW"/>
</dbReference>
<evidence type="ECO:0000256" key="11">
    <source>
        <dbReference type="ARBA" id="ARBA00022710"/>
    </source>
</evidence>
<evidence type="ECO:0000256" key="6">
    <source>
        <dbReference type="ARBA" id="ARBA00022513"/>
    </source>
</evidence>
<dbReference type="AlphaFoldDB" id="A0A1A8U4C5"/>